<dbReference type="OrthoDB" id="7861362at2759"/>
<organism evidence="2 3">
    <name type="scientific">Drosophila hydei</name>
    <name type="common">Fruit fly</name>
    <dbReference type="NCBI Taxonomy" id="7224"/>
    <lineage>
        <taxon>Eukaryota</taxon>
        <taxon>Metazoa</taxon>
        <taxon>Ecdysozoa</taxon>
        <taxon>Arthropoda</taxon>
        <taxon>Hexapoda</taxon>
        <taxon>Insecta</taxon>
        <taxon>Pterygota</taxon>
        <taxon>Neoptera</taxon>
        <taxon>Endopterygota</taxon>
        <taxon>Diptera</taxon>
        <taxon>Brachycera</taxon>
        <taxon>Muscomorpha</taxon>
        <taxon>Ephydroidea</taxon>
        <taxon>Drosophilidae</taxon>
        <taxon>Drosophila</taxon>
    </lineage>
</organism>
<protein>
    <submittedName>
        <fullName evidence="3">Uncharacterized protein LOC111602069</fullName>
    </submittedName>
</protein>
<sequence length="331" mass="38739">MCAPCRVGCCNSHVGRCRPPLEKLRPVEKYRWFRHCTADSCAKCRNNVENDYGDEDDLQCDCVCRRNRHIIEALSCLFKCSVQYMVSLLFKLAYQQLQPLKRFPRDRVWNVMEHVKAPYTELNDLEIYDSMYDRCGLPIDPLDTDNIIKIIRLMFLTKVLTSEQHKYLMHMLQRLNEHAYCPVHLDLLLQTLETLDLKKLVCGIRNQEELTRRLYTSRQCSSICKLYRKVTTVDKHMVSKNRSRRRHKYKMSNNETHVDDGSSVRHSALNRQFCERKPNDNIADITPPANTIRSVPFNRSSNAGTRNMRNSSVVNPSNKRHYPSAEKSHNG</sequence>
<keyword evidence="2" id="KW-1185">Reference proteome</keyword>
<evidence type="ECO:0000313" key="3">
    <source>
        <dbReference type="RefSeq" id="XP_023174759.1"/>
    </source>
</evidence>
<dbReference type="GeneID" id="111602069"/>
<dbReference type="AlphaFoldDB" id="A0A6J1M8H9"/>
<dbReference type="RefSeq" id="XP_023174759.1">
    <property type="nucleotide sequence ID" value="XM_023318991.2"/>
</dbReference>
<gene>
    <name evidence="3" type="primary">LOC111602069</name>
</gene>
<name>A0A6J1M8H9_DROHY</name>
<dbReference type="Proteomes" id="UP000504633">
    <property type="component" value="Unplaced"/>
</dbReference>
<feature type="region of interest" description="Disordered" evidence="1">
    <location>
        <begin position="278"/>
        <end position="331"/>
    </location>
</feature>
<evidence type="ECO:0000256" key="1">
    <source>
        <dbReference type="SAM" id="MobiDB-lite"/>
    </source>
</evidence>
<feature type="compositionally biased region" description="Polar residues" evidence="1">
    <location>
        <begin position="288"/>
        <end position="317"/>
    </location>
</feature>
<accession>A0A6J1M8H9</accession>
<dbReference type="KEGG" id="dhe:111602069"/>
<evidence type="ECO:0000313" key="2">
    <source>
        <dbReference type="Proteomes" id="UP000504633"/>
    </source>
</evidence>
<reference evidence="3" key="1">
    <citation type="submission" date="2025-08" db="UniProtKB">
        <authorList>
            <consortium name="RefSeq"/>
        </authorList>
    </citation>
    <scope>IDENTIFICATION</scope>
    <source>
        <strain evidence="3">15085-1641.00</strain>
        <tissue evidence="3">Whole body</tissue>
    </source>
</reference>
<dbReference type="OMA" id="APYSELH"/>
<proteinExistence type="predicted"/>